<keyword evidence="1" id="KW-0472">Membrane</keyword>
<evidence type="ECO:0000256" key="2">
    <source>
        <dbReference type="SAM" id="SignalP"/>
    </source>
</evidence>
<keyword evidence="1" id="KW-0813">Transport</keyword>
<accession>A0ABV4HDL1</accession>
<dbReference type="EMBL" id="JBEOQB010000002">
    <property type="protein sequence ID" value="MEZ0451666.1"/>
    <property type="molecule type" value="Genomic_DNA"/>
</dbReference>
<dbReference type="InterPro" id="IPR012910">
    <property type="entry name" value="Plug_dom"/>
</dbReference>
<dbReference type="Gene3D" id="2.170.130.10">
    <property type="entry name" value="TonB-dependent receptor, plug domain"/>
    <property type="match status" value="1"/>
</dbReference>
<keyword evidence="1" id="KW-0812">Transmembrane</keyword>
<evidence type="ECO:0000259" key="3">
    <source>
        <dbReference type="Pfam" id="PF07715"/>
    </source>
</evidence>
<evidence type="ECO:0000256" key="1">
    <source>
        <dbReference type="PROSITE-ProRule" id="PRU01360"/>
    </source>
</evidence>
<dbReference type="Proteomes" id="UP001566204">
    <property type="component" value="Unassembled WGS sequence"/>
</dbReference>
<comment type="similarity">
    <text evidence="1">Belongs to the TonB-dependent receptor family.</text>
</comment>
<dbReference type="InterPro" id="IPR039426">
    <property type="entry name" value="TonB-dep_rcpt-like"/>
</dbReference>
<dbReference type="Pfam" id="PF13715">
    <property type="entry name" value="CarbopepD_reg_2"/>
    <property type="match status" value="1"/>
</dbReference>
<dbReference type="Pfam" id="PF07715">
    <property type="entry name" value="Plug"/>
    <property type="match status" value="1"/>
</dbReference>
<dbReference type="InterPro" id="IPR023997">
    <property type="entry name" value="TonB-dep_OMP_SusC/RagA_CS"/>
</dbReference>
<feature type="signal peptide" evidence="2">
    <location>
        <begin position="1"/>
        <end position="30"/>
    </location>
</feature>
<evidence type="ECO:0000313" key="4">
    <source>
        <dbReference type="EMBL" id="MEZ0451666.1"/>
    </source>
</evidence>
<feature type="domain" description="TonB-dependent receptor plug" evidence="3">
    <location>
        <begin position="133"/>
        <end position="241"/>
    </location>
</feature>
<dbReference type="SUPFAM" id="SSF49464">
    <property type="entry name" value="Carboxypeptidase regulatory domain-like"/>
    <property type="match status" value="1"/>
</dbReference>
<comment type="subcellular location">
    <subcellularLocation>
        <location evidence="1">Cell outer membrane</location>
        <topology evidence="1">Multi-pass membrane protein</topology>
    </subcellularLocation>
</comment>
<protein>
    <submittedName>
        <fullName evidence="4">TonB-dependent receptor</fullName>
    </submittedName>
</protein>
<proteinExistence type="inferred from homology"/>
<dbReference type="InterPro" id="IPR008969">
    <property type="entry name" value="CarboxyPept-like_regulatory"/>
</dbReference>
<dbReference type="SUPFAM" id="SSF56935">
    <property type="entry name" value="Porins"/>
    <property type="match status" value="1"/>
</dbReference>
<dbReference type="InterPro" id="IPR023996">
    <property type="entry name" value="TonB-dep_OMP_SusC/RagA"/>
</dbReference>
<keyword evidence="2" id="KW-0732">Signal</keyword>
<keyword evidence="4" id="KW-0675">Receptor</keyword>
<keyword evidence="5" id="KW-1185">Reference proteome</keyword>
<dbReference type="RefSeq" id="WP_370482165.1">
    <property type="nucleotide sequence ID" value="NZ_JBEOQA010000001.1"/>
</dbReference>
<evidence type="ECO:0000313" key="5">
    <source>
        <dbReference type="Proteomes" id="UP001566204"/>
    </source>
</evidence>
<reference evidence="4 5" key="1">
    <citation type="submission" date="2024-06" db="EMBL/GenBank/DDBJ databases">
        <title>Soil Sphingobacterium thalpophilum.</title>
        <authorList>
            <person name="Yang J."/>
            <person name="Li J."/>
        </authorList>
    </citation>
    <scope>NUCLEOTIDE SEQUENCE [LARGE SCALE GENOMIC DNA]</scope>
    <source>
        <strain evidence="4 5">22g91tb</strain>
    </source>
</reference>
<dbReference type="NCBIfam" id="TIGR04057">
    <property type="entry name" value="SusC_RagA_signa"/>
    <property type="match status" value="1"/>
</dbReference>
<sequence>MNTECRLRRHFKKWIWSLMLLFLSNMVGFAQEGVQKVRGTVSANDTPIAGVTIAVKNGKALGTSDEKGEFKFEVAARATLVFKYIGFKEKELLLKDYSPDATGVFQLEVRLEPVGESSLDEVVVVGFGTQKKASLVSSIAAVNPKELKGPTSNLTTMLAGRIPGMIAYQRSGEPGADNASFFVRGLGSFGSGKTDPLILIDGVESTQTDLARLQPDDIASFSVLKDATAAAVYGARGANGVLLITTKVGSAGKTQFMARAEGKISTNARSIELTDNITYMNLANEAVLTRGLSKPTPYTQSKIENTIRRTNPYLYPDNDWIDMLIKDYTFNQGFNLSASGGGERARFYVSGTYNIDNGILKKLGTNNFNNNIKLINYSLRSNVDLQLTKSTQASVKLYGQFDDYNGPIGSGADHFRAALWSNPVQFPAVYPQEYLPYIQHPLFGGYVVTDDSAPQGVLLTNPYANLVRGYQQYNRSTLMPQIELKQNLDFLTQGLNFRMMGYAKRYSYGQTARSYNPFYYSGRLDPSDNSIQLSVINDGSTGSVGTPGQEFLSYGTSGSDINSTLYFEASTNYARTFGKHDVSAMLITLFQDYKISRDNITTLQLGLPKRNNGLSGRFTYGYDNRYLAEFNFGYNGSERFHESNRFGFFPSFGLAYRVSNERFFKPLSSVVSDFKLRATYGIIGNDAIGSDSDRFFYLSEVNIGNTDYGSTFGEDYGYYRPGVSVSRYANHQISWEQSRQVNIGFDLSFLNNSIGLIADFYKDYKSHILESRSYIGSTIGLQATPMANTGKAEKKGFDLALTFNKSLATGWSFQYRGNVTFAQSKITKRDELLYPENMSYRYQVGHSVAQSFGLIAERLFIDEYDVANAPAQQFGDYMAGDIKYRDMNGDELITDNDAVPIGYPTSPELIYGFGGTTGYKGFDFSFFFQGSGKSSFFINPENITPFVRNGGAQNGLLTAIANDYWSEENRNIYAFFPRLSDYFVHNNNRQSTWWMRNGEFLRLKNIELGYNLPRSVADHYKLKSLRLYFNMMNVFTISNFKMWDVEMGGNGLGYPIQRTYNFGIQVNF</sequence>
<dbReference type="InterPro" id="IPR037066">
    <property type="entry name" value="Plug_dom_sf"/>
</dbReference>
<organism evidence="4 5">
    <name type="scientific">Sphingobacterium thalpophilum</name>
    <dbReference type="NCBI Taxonomy" id="259"/>
    <lineage>
        <taxon>Bacteria</taxon>
        <taxon>Pseudomonadati</taxon>
        <taxon>Bacteroidota</taxon>
        <taxon>Sphingobacteriia</taxon>
        <taxon>Sphingobacteriales</taxon>
        <taxon>Sphingobacteriaceae</taxon>
        <taxon>Sphingobacterium</taxon>
    </lineage>
</organism>
<keyword evidence="1" id="KW-1134">Transmembrane beta strand</keyword>
<feature type="chain" id="PRO_5045571902" evidence="2">
    <location>
        <begin position="31"/>
        <end position="1068"/>
    </location>
</feature>
<comment type="caution">
    <text evidence="4">The sequence shown here is derived from an EMBL/GenBank/DDBJ whole genome shotgun (WGS) entry which is preliminary data.</text>
</comment>
<dbReference type="PROSITE" id="PS52016">
    <property type="entry name" value="TONB_DEPENDENT_REC_3"/>
    <property type="match status" value="1"/>
</dbReference>
<gene>
    <name evidence="4" type="ORF">ABTW24_08680</name>
</gene>
<dbReference type="NCBIfam" id="TIGR04056">
    <property type="entry name" value="OMP_RagA_SusC"/>
    <property type="match status" value="1"/>
</dbReference>
<keyword evidence="1" id="KW-0998">Cell outer membrane</keyword>
<name>A0ABV4HDL1_9SPHI</name>